<evidence type="ECO:0000259" key="8">
    <source>
        <dbReference type="SMART" id="SM00739"/>
    </source>
</evidence>
<proteinExistence type="inferred from homology"/>
<dbReference type="InterPro" id="IPR008991">
    <property type="entry name" value="Translation_prot_SH3-like_sf"/>
</dbReference>
<evidence type="ECO:0000313" key="9">
    <source>
        <dbReference type="EMBL" id="TWU59047.1"/>
    </source>
</evidence>
<comment type="caution">
    <text evidence="9">The sequence shown here is derived from an EMBL/GenBank/DDBJ whole genome shotgun (WGS) entry which is preliminary data.</text>
</comment>
<dbReference type="Pfam" id="PF17136">
    <property type="entry name" value="ribosomal_L24"/>
    <property type="match status" value="1"/>
</dbReference>
<comment type="function">
    <text evidence="5">One of two assembly initiator proteins, it binds directly to the 5'-end of the 23S rRNA, where it nucleates assembly of the 50S subunit.</text>
</comment>
<evidence type="ECO:0000256" key="6">
    <source>
        <dbReference type="RuleBase" id="RU003477"/>
    </source>
</evidence>
<dbReference type="HAMAP" id="MF_01326_B">
    <property type="entry name" value="Ribosomal_uL24_B"/>
    <property type="match status" value="1"/>
</dbReference>
<dbReference type="RefSeq" id="WP_146456366.1">
    <property type="nucleotide sequence ID" value="NZ_SJPW01000002.1"/>
</dbReference>
<dbReference type="OrthoDB" id="9807419at2"/>
<dbReference type="AlphaFoldDB" id="A0A5C6FEA6"/>
<dbReference type="InterPro" id="IPR057264">
    <property type="entry name" value="Ribosomal_uL24_C"/>
</dbReference>
<dbReference type="InterPro" id="IPR003256">
    <property type="entry name" value="Ribosomal_uL24"/>
</dbReference>
<dbReference type="GO" id="GO:0006412">
    <property type="term" value="P:translation"/>
    <property type="evidence" value="ECO:0007669"/>
    <property type="project" value="UniProtKB-UniRule"/>
</dbReference>
<dbReference type="InterPro" id="IPR005825">
    <property type="entry name" value="Ribosomal_uL24_CS"/>
</dbReference>
<dbReference type="Proteomes" id="UP000318288">
    <property type="component" value="Unassembled WGS sequence"/>
</dbReference>
<dbReference type="GO" id="GO:0019843">
    <property type="term" value="F:rRNA binding"/>
    <property type="evidence" value="ECO:0007669"/>
    <property type="project" value="UniProtKB-UniRule"/>
</dbReference>
<dbReference type="PROSITE" id="PS01108">
    <property type="entry name" value="RIBOSOMAL_L24"/>
    <property type="match status" value="1"/>
</dbReference>
<feature type="domain" description="KOW" evidence="8">
    <location>
        <begin position="2"/>
        <end position="29"/>
    </location>
</feature>
<keyword evidence="5" id="KW-0694">RNA-binding</keyword>
<protein>
    <recommendedName>
        <fullName evidence="4 5">Large ribosomal subunit protein uL24</fullName>
    </recommendedName>
</protein>
<dbReference type="CDD" id="cd06089">
    <property type="entry name" value="KOW_RPL26"/>
    <property type="match status" value="1"/>
</dbReference>
<organism evidence="9 10">
    <name type="scientific">Rubripirellula tenax</name>
    <dbReference type="NCBI Taxonomy" id="2528015"/>
    <lineage>
        <taxon>Bacteria</taxon>
        <taxon>Pseudomonadati</taxon>
        <taxon>Planctomycetota</taxon>
        <taxon>Planctomycetia</taxon>
        <taxon>Pirellulales</taxon>
        <taxon>Pirellulaceae</taxon>
        <taxon>Rubripirellula</taxon>
    </lineage>
</organism>
<dbReference type="InterPro" id="IPR014722">
    <property type="entry name" value="Rib_uL2_dom2"/>
</dbReference>
<comment type="function">
    <text evidence="5">One of the proteins that surrounds the polypeptide exit tunnel on the outside of the subunit.</text>
</comment>
<evidence type="ECO:0000256" key="5">
    <source>
        <dbReference type="HAMAP-Rule" id="MF_01326"/>
    </source>
</evidence>
<evidence type="ECO:0000256" key="4">
    <source>
        <dbReference type="ARBA" id="ARBA00035206"/>
    </source>
</evidence>
<reference evidence="9 10" key="1">
    <citation type="submission" date="2019-02" db="EMBL/GenBank/DDBJ databases">
        <title>Deep-cultivation of Planctomycetes and their phenomic and genomic characterization uncovers novel biology.</title>
        <authorList>
            <person name="Wiegand S."/>
            <person name="Jogler M."/>
            <person name="Boedeker C."/>
            <person name="Pinto D."/>
            <person name="Vollmers J."/>
            <person name="Rivas-Marin E."/>
            <person name="Kohn T."/>
            <person name="Peeters S.H."/>
            <person name="Heuer A."/>
            <person name="Rast P."/>
            <person name="Oberbeckmann S."/>
            <person name="Bunk B."/>
            <person name="Jeske O."/>
            <person name="Meyerdierks A."/>
            <person name="Storesund J.E."/>
            <person name="Kallscheuer N."/>
            <person name="Luecker S."/>
            <person name="Lage O.M."/>
            <person name="Pohl T."/>
            <person name="Merkel B.J."/>
            <person name="Hornburger P."/>
            <person name="Mueller R.-W."/>
            <person name="Bruemmer F."/>
            <person name="Labrenz M."/>
            <person name="Spormann A.M."/>
            <person name="Op Den Camp H."/>
            <person name="Overmann J."/>
            <person name="Amann R."/>
            <person name="Jetten M.S.M."/>
            <person name="Mascher T."/>
            <person name="Medema M.H."/>
            <person name="Devos D.P."/>
            <person name="Kaster A.-K."/>
            <person name="Ovreas L."/>
            <person name="Rohde M."/>
            <person name="Galperin M.Y."/>
            <person name="Jogler C."/>
        </authorList>
    </citation>
    <scope>NUCLEOTIDE SEQUENCE [LARGE SCALE GENOMIC DNA]</scope>
    <source>
        <strain evidence="9 10">Poly51</strain>
    </source>
</reference>
<dbReference type="SUPFAM" id="SSF50104">
    <property type="entry name" value="Translation proteins SH3-like domain"/>
    <property type="match status" value="1"/>
</dbReference>
<evidence type="ECO:0000256" key="3">
    <source>
        <dbReference type="ARBA" id="ARBA00023274"/>
    </source>
</evidence>
<dbReference type="InterPro" id="IPR041988">
    <property type="entry name" value="Ribosomal_uL24_KOW"/>
</dbReference>
<sequence length="116" mass="12635">MNFRIDDEVEVIAGADKGHRGKILKIDRKANKIVVEGAGRVWKHVRRSQKNPQGGRLNKEMPIAASNVMLVDPQSGKPTRVGVRFLADGSKERFAKKSGNSLGKIAPARAQHAAKA</sequence>
<dbReference type="EMBL" id="SJPW01000002">
    <property type="protein sequence ID" value="TWU59047.1"/>
    <property type="molecule type" value="Genomic_DNA"/>
</dbReference>
<keyword evidence="3 5" id="KW-0687">Ribonucleoprotein</keyword>
<keyword evidence="5" id="KW-0699">rRNA-binding</keyword>
<evidence type="ECO:0000256" key="2">
    <source>
        <dbReference type="ARBA" id="ARBA00022980"/>
    </source>
</evidence>
<dbReference type="GO" id="GO:0005840">
    <property type="term" value="C:ribosome"/>
    <property type="evidence" value="ECO:0007669"/>
    <property type="project" value="UniProtKB-KW"/>
</dbReference>
<dbReference type="PANTHER" id="PTHR12903">
    <property type="entry name" value="MITOCHONDRIAL RIBOSOMAL PROTEIN L24"/>
    <property type="match status" value="1"/>
</dbReference>
<gene>
    <name evidence="5 9" type="primary">rplX</name>
    <name evidence="9" type="ORF">Poly51_18320</name>
</gene>
<dbReference type="InterPro" id="IPR005824">
    <property type="entry name" value="KOW"/>
</dbReference>
<dbReference type="GO" id="GO:0003735">
    <property type="term" value="F:structural constituent of ribosome"/>
    <property type="evidence" value="ECO:0007669"/>
    <property type="project" value="InterPro"/>
</dbReference>
<keyword evidence="2 5" id="KW-0689">Ribosomal protein</keyword>
<comment type="subunit">
    <text evidence="5">Part of the 50S ribosomal subunit.</text>
</comment>
<dbReference type="NCBIfam" id="TIGR01079">
    <property type="entry name" value="rplX_bact"/>
    <property type="match status" value="1"/>
</dbReference>
<dbReference type="GO" id="GO:1990904">
    <property type="term" value="C:ribonucleoprotein complex"/>
    <property type="evidence" value="ECO:0007669"/>
    <property type="project" value="UniProtKB-KW"/>
</dbReference>
<comment type="similarity">
    <text evidence="1 5 6">Belongs to the universal ribosomal protein uL24 family.</text>
</comment>
<feature type="region of interest" description="Disordered" evidence="7">
    <location>
        <begin position="96"/>
        <end position="116"/>
    </location>
</feature>
<evidence type="ECO:0000256" key="7">
    <source>
        <dbReference type="SAM" id="MobiDB-lite"/>
    </source>
</evidence>
<dbReference type="Gene3D" id="2.30.30.30">
    <property type="match status" value="1"/>
</dbReference>
<evidence type="ECO:0000313" key="10">
    <source>
        <dbReference type="Proteomes" id="UP000318288"/>
    </source>
</evidence>
<keyword evidence="10" id="KW-1185">Reference proteome</keyword>
<dbReference type="SMART" id="SM00739">
    <property type="entry name" value="KOW"/>
    <property type="match status" value="1"/>
</dbReference>
<dbReference type="Pfam" id="PF00467">
    <property type="entry name" value="KOW"/>
    <property type="match status" value="1"/>
</dbReference>
<accession>A0A5C6FEA6</accession>
<name>A0A5C6FEA6_9BACT</name>
<evidence type="ECO:0000256" key="1">
    <source>
        <dbReference type="ARBA" id="ARBA00010618"/>
    </source>
</evidence>